<feature type="compositionally biased region" description="Polar residues" evidence="1">
    <location>
        <begin position="815"/>
        <end position="824"/>
    </location>
</feature>
<dbReference type="EMBL" id="LJBN01000200">
    <property type="protein sequence ID" value="OOQ83270.1"/>
    <property type="molecule type" value="Genomic_DNA"/>
</dbReference>
<dbReference type="SUPFAM" id="SSF52266">
    <property type="entry name" value="SGNH hydrolase"/>
    <property type="match status" value="1"/>
</dbReference>
<dbReference type="InterPro" id="IPR036514">
    <property type="entry name" value="SGNH_hydro_sf"/>
</dbReference>
<dbReference type="Proteomes" id="UP000190744">
    <property type="component" value="Unassembled WGS sequence"/>
</dbReference>
<comment type="caution">
    <text evidence="3">The sequence shown here is derived from an EMBL/GenBank/DDBJ whole genome shotgun (WGS) entry which is preliminary data.</text>
</comment>
<dbReference type="CDD" id="cd01838">
    <property type="entry name" value="Isoamyl_acetate_hydrolase_like"/>
    <property type="match status" value="1"/>
</dbReference>
<feature type="region of interest" description="Disordered" evidence="1">
    <location>
        <begin position="357"/>
        <end position="417"/>
    </location>
</feature>
<feature type="compositionally biased region" description="Basic and acidic residues" evidence="1">
    <location>
        <begin position="742"/>
        <end position="756"/>
    </location>
</feature>
<dbReference type="InterPro" id="IPR013830">
    <property type="entry name" value="SGNH_hydro"/>
</dbReference>
<evidence type="ECO:0000313" key="3">
    <source>
        <dbReference type="EMBL" id="OOQ83270.1"/>
    </source>
</evidence>
<gene>
    <name evidence="3" type="ORF">PEBR_35239</name>
</gene>
<dbReference type="InterPro" id="IPR045136">
    <property type="entry name" value="Iah1-like"/>
</dbReference>
<evidence type="ECO:0000259" key="2">
    <source>
        <dbReference type="Pfam" id="PF13472"/>
    </source>
</evidence>
<dbReference type="AlphaFoldDB" id="A0A1S9RDD8"/>
<feature type="compositionally biased region" description="Polar residues" evidence="1">
    <location>
        <begin position="776"/>
        <end position="785"/>
    </location>
</feature>
<sequence>MTGITTEVEDAGRPYDQFILFGDSITEMSYNQTLGFAFGAGMQDAYSRRLDVINRGFGGYTTAHAIKLLPQIFPSPQVANVRLMTIFFGANDACVPTHVQHVPLATYKENLQKLIEHPATRAQDPRIIIITPPPINEYQLEAFDNAKDTPHPSRTAHLTKIYAEAAKEVGASLDIPVADIWTSFMSTIGWKEGQALVGSRDVPNNDQFSKLFTDGLHLTGDGYRIVYEEVLKTIRANWPDQDPEVLPMVFPAWGEAPRAWTAPWAVTPTEVNTSWSVPVKALASALSAENTSLLALTGRKSASVHLPGLVMDAQYPFASRDDIWRVIDELKDLHEAQAFQGDRITRLERHQDDNARMKNIWGSSPSPIHTGIESAPNSPPEPFKGFDQGHQHTMTSSAIGGYDGEDEPRRGASRANSVRFDESAILGSYGQANRSSTELPLRTGSGMSNHPMIERSLSHQSDGRRCSSGLSLYSTRTNSLRLDTSSRLMSSAYEWPLTPPPGLFLLGPVPSIIRCWLTTNFSNETLLYAAVCSGSFVSSIGSCLVRKLGLEDKVVRDSDDRPSLKLAIYLPEASIQQSSSRSDSPTPHLPAVTVCFFVRETNPEDETIEIVLGSDVLRSHNADILFSQDRLMLVDDERNRVSIPLVRPEKDWVFKFLHTAADVSHPEYPQKALVTKQGAVGVIGEPVRPAQQSISAPASTRVSVGEADEGKKPRLPETGTAALGVSQPTAATPAGPSGAKSETGDAWRSWRREPKPESNTGNKAKPRTMTVLKPTKSMTRVSSGAGQPGVRSPSEGSVKSPAPNPVGGASAFGWLNTTTTTNAK</sequence>
<proteinExistence type="predicted"/>
<protein>
    <recommendedName>
        <fullName evidence="2">SGNH hydrolase-type esterase domain-containing protein</fullName>
    </recommendedName>
</protein>
<evidence type="ECO:0000313" key="4">
    <source>
        <dbReference type="Proteomes" id="UP000190744"/>
    </source>
</evidence>
<dbReference type="Pfam" id="PF13472">
    <property type="entry name" value="Lipase_GDSL_2"/>
    <property type="match status" value="1"/>
</dbReference>
<organism evidence="3 4">
    <name type="scientific">Penicillium brasilianum</name>
    <dbReference type="NCBI Taxonomy" id="104259"/>
    <lineage>
        <taxon>Eukaryota</taxon>
        <taxon>Fungi</taxon>
        <taxon>Dikarya</taxon>
        <taxon>Ascomycota</taxon>
        <taxon>Pezizomycotina</taxon>
        <taxon>Eurotiomycetes</taxon>
        <taxon>Eurotiomycetidae</taxon>
        <taxon>Eurotiales</taxon>
        <taxon>Aspergillaceae</taxon>
        <taxon>Penicillium</taxon>
    </lineage>
</organism>
<feature type="region of interest" description="Disordered" evidence="1">
    <location>
        <begin position="689"/>
        <end position="824"/>
    </location>
</feature>
<feature type="compositionally biased region" description="Polar residues" evidence="1">
    <location>
        <begin position="690"/>
        <end position="702"/>
    </location>
</feature>
<reference evidence="4" key="1">
    <citation type="submission" date="2015-09" db="EMBL/GenBank/DDBJ databases">
        <authorList>
            <person name="Fill T.P."/>
            <person name="Baretta J.F."/>
            <person name="de Almeida L.G."/>
            <person name="Rocha M."/>
            <person name="de Souza D.H."/>
            <person name="Malavazi I."/>
            <person name="Cerdeira L.T."/>
            <person name="Hong H."/>
            <person name="Samborskyy M."/>
            <person name="de Vasconcelos A.T."/>
            <person name="Leadlay P."/>
            <person name="Rodrigues-Filho E."/>
        </authorList>
    </citation>
    <scope>NUCLEOTIDE SEQUENCE [LARGE SCALE GENOMIC DNA]</scope>
    <source>
        <strain evidence="4">LaBioMMi 136</strain>
    </source>
</reference>
<accession>A0A1S9RDD8</accession>
<feature type="domain" description="SGNH hydrolase-type esterase" evidence="2">
    <location>
        <begin position="20"/>
        <end position="225"/>
    </location>
</feature>
<name>A0A1S9RDD8_PENBI</name>
<evidence type="ECO:0000256" key="1">
    <source>
        <dbReference type="SAM" id="MobiDB-lite"/>
    </source>
</evidence>
<dbReference type="PANTHER" id="PTHR14209:SF19">
    <property type="entry name" value="ISOAMYL ACETATE-HYDROLYZING ESTERASE 1 HOMOLOG"/>
    <property type="match status" value="1"/>
</dbReference>
<dbReference type="FunFam" id="3.40.50.1110:FF:000019">
    <property type="entry name" value="GDSL Lipase/Acylhydrolase family protein"/>
    <property type="match status" value="1"/>
</dbReference>
<feature type="compositionally biased region" description="Low complexity" evidence="1">
    <location>
        <begin position="728"/>
        <end position="739"/>
    </location>
</feature>
<dbReference type="Gene3D" id="3.40.50.1110">
    <property type="entry name" value="SGNH hydrolase"/>
    <property type="match status" value="1"/>
</dbReference>
<dbReference type="PANTHER" id="PTHR14209">
    <property type="entry name" value="ISOAMYL ACETATE-HYDROLYZING ESTERASE 1"/>
    <property type="match status" value="1"/>
</dbReference>